<reference evidence="6" key="1">
    <citation type="journal article" date="2021" name="PeerJ">
        <title>Extensive microbial diversity within the chicken gut microbiome revealed by metagenomics and culture.</title>
        <authorList>
            <person name="Gilroy R."/>
            <person name="Ravi A."/>
            <person name="Getino M."/>
            <person name="Pursley I."/>
            <person name="Horton D.L."/>
            <person name="Alikhan N.F."/>
            <person name="Baker D."/>
            <person name="Gharbi K."/>
            <person name="Hall N."/>
            <person name="Watson M."/>
            <person name="Adriaenssens E.M."/>
            <person name="Foster-Nyarko E."/>
            <person name="Jarju S."/>
            <person name="Secka A."/>
            <person name="Antonio M."/>
            <person name="Oren A."/>
            <person name="Chaudhuri R.R."/>
            <person name="La Ragione R."/>
            <person name="Hildebrand F."/>
            <person name="Pallen M.J."/>
        </authorList>
    </citation>
    <scope>NUCLEOTIDE SEQUENCE</scope>
    <source>
        <strain evidence="6">ChiGjej4B4-7305</strain>
    </source>
</reference>
<sequence length="205" mass="22990">MQEDEVGLRERKKRARRDALIDATHELIREKGLEQVTVEEISERVGVSVRTFFNYFDSKLDAVFGIAHTTFDHEVAEVYAAGGPSGDLAADTRTLVGALLQFPGPSKERIGTAIELMKSEPSLYTRHMELFNAIRQEMQDVIVRRLEHERSEAAARPELIAMAVFHIARWATTLWHEAGSTGHPREYIDAAYGDLYAVLGPPPSD</sequence>
<dbReference type="Pfam" id="PF00440">
    <property type="entry name" value="TetR_N"/>
    <property type="match status" value="1"/>
</dbReference>
<feature type="DNA-binding region" description="H-T-H motif" evidence="4">
    <location>
        <begin position="37"/>
        <end position="56"/>
    </location>
</feature>
<name>A0A9D2EER5_9MICO</name>
<organism evidence="6 7">
    <name type="scientific">Candidatus Ruania gallistercoris</name>
    <dbReference type="NCBI Taxonomy" id="2838746"/>
    <lineage>
        <taxon>Bacteria</taxon>
        <taxon>Bacillati</taxon>
        <taxon>Actinomycetota</taxon>
        <taxon>Actinomycetes</taxon>
        <taxon>Micrococcales</taxon>
        <taxon>Ruaniaceae</taxon>
        <taxon>Ruania</taxon>
    </lineage>
</organism>
<dbReference type="GO" id="GO:0003700">
    <property type="term" value="F:DNA-binding transcription factor activity"/>
    <property type="evidence" value="ECO:0007669"/>
    <property type="project" value="TreeGrafter"/>
</dbReference>
<dbReference type="PANTHER" id="PTHR30055:SF238">
    <property type="entry name" value="MYCOFACTOCIN BIOSYNTHESIS TRANSCRIPTIONAL REGULATOR MFTR-RELATED"/>
    <property type="match status" value="1"/>
</dbReference>
<proteinExistence type="predicted"/>
<dbReference type="SUPFAM" id="SSF46689">
    <property type="entry name" value="Homeodomain-like"/>
    <property type="match status" value="1"/>
</dbReference>
<gene>
    <name evidence="6" type="ORF">H9815_10120</name>
</gene>
<dbReference type="Proteomes" id="UP000824037">
    <property type="component" value="Unassembled WGS sequence"/>
</dbReference>
<dbReference type="InterPro" id="IPR001647">
    <property type="entry name" value="HTH_TetR"/>
</dbReference>
<keyword evidence="3" id="KW-0804">Transcription</keyword>
<dbReference type="PRINTS" id="PR00455">
    <property type="entry name" value="HTHTETR"/>
</dbReference>
<evidence type="ECO:0000313" key="7">
    <source>
        <dbReference type="Proteomes" id="UP000824037"/>
    </source>
</evidence>
<evidence type="ECO:0000256" key="3">
    <source>
        <dbReference type="ARBA" id="ARBA00023163"/>
    </source>
</evidence>
<dbReference type="Gene3D" id="1.10.357.10">
    <property type="entry name" value="Tetracycline Repressor, domain 2"/>
    <property type="match status" value="1"/>
</dbReference>
<dbReference type="PROSITE" id="PS50977">
    <property type="entry name" value="HTH_TETR_2"/>
    <property type="match status" value="1"/>
</dbReference>
<keyword evidence="1" id="KW-0805">Transcription regulation</keyword>
<evidence type="ECO:0000256" key="1">
    <source>
        <dbReference type="ARBA" id="ARBA00023015"/>
    </source>
</evidence>
<keyword evidence="2 4" id="KW-0238">DNA-binding</keyword>
<protein>
    <submittedName>
        <fullName evidence="6">TetR/AcrR family transcriptional regulator</fullName>
    </submittedName>
</protein>
<evidence type="ECO:0000259" key="5">
    <source>
        <dbReference type="PROSITE" id="PS50977"/>
    </source>
</evidence>
<evidence type="ECO:0000313" key="6">
    <source>
        <dbReference type="EMBL" id="HIZ36123.1"/>
    </source>
</evidence>
<accession>A0A9D2EER5</accession>
<dbReference type="InterPro" id="IPR009057">
    <property type="entry name" value="Homeodomain-like_sf"/>
</dbReference>
<feature type="domain" description="HTH tetR-type" evidence="5">
    <location>
        <begin position="14"/>
        <end position="74"/>
    </location>
</feature>
<dbReference type="InterPro" id="IPR050109">
    <property type="entry name" value="HTH-type_TetR-like_transc_reg"/>
</dbReference>
<evidence type="ECO:0000256" key="2">
    <source>
        <dbReference type="ARBA" id="ARBA00023125"/>
    </source>
</evidence>
<dbReference type="PANTHER" id="PTHR30055">
    <property type="entry name" value="HTH-TYPE TRANSCRIPTIONAL REGULATOR RUTR"/>
    <property type="match status" value="1"/>
</dbReference>
<dbReference type="Gene3D" id="1.10.10.60">
    <property type="entry name" value="Homeodomain-like"/>
    <property type="match status" value="1"/>
</dbReference>
<dbReference type="EMBL" id="DXBY01000169">
    <property type="protein sequence ID" value="HIZ36123.1"/>
    <property type="molecule type" value="Genomic_DNA"/>
</dbReference>
<comment type="caution">
    <text evidence="6">The sequence shown here is derived from an EMBL/GenBank/DDBJ whole genome shotgun (WGS) entry which is preliminary data.</text>
</comment>
<dbReference type="AlphaFoldDB" id="A0A9D2EER5"/>
<evidence type="ECO:0000256" key="4">
    <source>
        <dbReference type="PROSITE-ProRule" id="PRU00335"/>
    </source>
</evidence>
<dbReference type="GO" id="GO:0000976">
    <property type="term" value="F:transcription cis-regulatory region binding"/>
    <property type="evidence" value="ECO:0007669"/>
    <property type="project" value="TreeGrafter"/>
</dbReference>
<reference evidence="6" key="2">
    <citation type="submission" date="2021-04" db="EMBL/GenBank/DDBJ databases">
        <authorList>
            <person name="Gilroy R."/>
        </authorList>
    </citation>
    <scope>NUCLEOTIDE SEQUENCE</scope>
    <source>
        <strain evidence="6">ChiGjej4B4-7305</strain>
    </source>
</reference>